<feature type="domain" description="Chitin-binding type-2" evidence="7">
    <location>
        <begin position="21"/>
        <end position="78"/>
    </location>
</feature>
<feature type="chain" id="PRO_5016250338" evidence="6">
    <location>
        <begin position="17"/>
        <end position="151"/>
    </location>
</feature>
<keyword evidence="3" id="KW-0677">Repeat</keyword>
<evidence type="ECO:0000256" key="6">
    <source>
        <dbReference type="SAM" id="SignalP"/>
    </source>
</evidence>
<dbReference type="SUPFAM" id="SSF57625">
    <property type="entry name" value="Invertebrate chitin-binding proteins"/>
    <property type="match status" value="2"/>
</dbReference>
<evidence type="ECO:0000256" key="3">
    <source>
        <dbReference type="ARBA" id="ARBA00022737"/>
    </source>
</evidence>
<dbReference type="PANTHER" id="PTHR23301:SF0">
    <property type="entry name" value="CHITIN-BINDING TYPE-2 DOMAIN-CONTAINING PROTEIN-RELATED"/>
    <property type="match status" value="1"/>
</dbReference>
<gene>
    <name evidence="8" type="primary">CSON014566</name>
</gene>
<accession>A0A336MFA2</accession>
<keyword evidence="2 6" id="KW-0732">Signal</keyword>
<sequence>MKILIVILSLAGLAFANPDLKHLCVGVPDNTIKVNPYNCNAYVTCLGGHAFEQFCQEGLYFNEGIQQCDHPENVNCNPSGGNPNPSYPESQPHPACVAAGPNSNLLLKHELDCTKFYMCNGVNAVLMTCPNDLHFNDNTKACDYANVAGCQ</sequence>
<dbReference type="VEuPathDB" id="VectorBase:CSON014566"/>
<evidence type="ECO:0000256" key="1">
    <source>
        <dbReference type="ARBA" id="ARBA00022669"/>
    </source>
</evidence>
<dbReference type="Pfam" id="PF01607">
    <property type="entry name" value="CBM_14"/>
    <property type="match status" value="2"/>
</dbReference>
<organism evidence="8">
    <name type="scientific">Culicoides sonorensis</name>
    <name type="common">Biting midge</name>
    <dbReference type="NCBI Taxonomy" id="179676"/>
    <lineage>
        <taxon>Eukaryota</taxon>
        <taxon>Metazoa</taxon>
        <taxon>Ecdysozoa</taxon>
        <taxon>Arthropoda</taxon>
        <taxon>Hexapoda</taxon>
        <taxon>Insecta</taxon>
        <taxon>Pterygota</taxon>
        <taxon>Neoptera</taxon>
        <taxon>Endopterygota</taxon>
        <taxon>Diptera</taxon>
        <taxon>Nematocera</taxon>
        <taxon>Chironomoidea</taxon>
        <taxon>Ceratopogonidae</taxon>
        <taxon>Ceratopogoninae</taxon>
        <taxon>Culicoides</taxon>
        <taxon>Monoculicoides</taxon>
    </lineage>
</organism>
<dbReference type="PANTHER" id="PTHR23301">
    <property type="entry name" value="CHITIN BINDING PERITROPHIN-A"/>
    <property type="match status" value="1"/>
</dbReference>
<dbReference type="AlphaFoldDB" id="A0A336MFA2"/>
<dbReference type="EMBL" id="UFQT01000833">
    <property type="protein sequence ID" value="SSX27473.1"/>
    <property type="molecule type" value="Genomic_DNA"/>
</dbReference>
<name>A0A336MFA2_CULSO</name>
<evidence type="ECO:0000256" key="2">
    <source>
        <dbReference type="ARBA" id="ARBA00022729"/>
    </source>
</evidence>
<proteinExistence type="predicted"/>
<dbReference type="GO" id="GO:0008061">
    <property type="term" value="F:chitin binding"/>
    <property type="evidence" value="ECO:0007669"/>
    <property type="project" value="UniProtKB-KW"/>
</dbReference>
<dbReference type="InterPro" id="IPR051940">
    <property type="entry name" value="Chitin_bind-dev_reg"/>
</dbReference>
<reference evidence="8" key="1">
    <citation type="submission" date="2018-07" db="EMBL/GenBank/DDBJ databases">
        <authorList>
            <person name="Quirk P.G."/>
            <person name="Krulwich T.A."/>
        </authorList>
    </citation>
    <scope>NUCLEOTIDE SEQUENCE</scope>
</reference>
<evidence type="ECO:0000313" key="8">
    <source>
        <dbReference type="EMBL" id="SSX27473.1"/>
    </source>
</evidence>
<dbReference type="GO" id="GO:0005576">
    <property type="term" value="C:extracellular region"/>
    <property type="evidence" value="ECO:0007669"/>
    <property type="project" value="InterPro"/>
</dbReference>
<dbReference type="Gene3D" id="2.170.140.10">
    <property type="entry name" value="Chitin binding domain"/>
    <property type="match status" value="2"/>
</dbReference>
<keyword evidence="4" id="KW-1015">Disulfide bond</keyword>
<evidence type="ECO:0000259" key="7">
    <source>
        <dbReference type="PROSITE" id="PS50940"/>
    </source>
</evidence>
<feature type="signal peptide" evidence="6">
    <location>
        <begin position="1"/>
        <end position="16"/>
    </location>
</feature>
<protein>
    <submittedName>
        <fullName evidence="8">CSON014566 protein</fullName>
    </submittedName>
</protein>
<keyword evidence="1" id="KW-0147">Chitin-binding</keyword>
<feature type="domain" description="Chitin-binding type-2" evidence="7">
    <location>
        <begin position="93"/>
        <end position="151"/>
    </location>
</feature>
<dbReference type="OMA" id="CECEVER"/>
<dbReference type="SMART" id="SM00494">
    <property type="entry name" value="ChtBD2"/>
    <property type="match status" value="2"/>
</dbReference>
<evidence type="ECO:0000256" key="4">
    <source>
        <dbReference type="ARBA" id="ARBA00023157"/>
    </source>
</evidence>
<evidence type="ECO:0000256" key="5">
    <source>
        <dbReference type="ARBA" id="ARBA00023180"/>
    </source>
</evidence>
<keyword evidence="5" id="KW-0325">Glycoprotein</keyword>
<dbReference type="InterPro" id="IPR036508">
    <property type="entry name" value="Chitin-bd_dom_sf"/>
</dbReference>
<dbReference type="InterPro" id="IPR002557">
    <property type="entry name" value="Chitin-bd_dom"/>
</dbReference>
<dbReference type="PROSITE" id="PS50940">
    <property type="entry name" value="CHIT_BIND_II"/>
    <property type="match status" value="2"/>
</dbReference>